<name>A0ABQ4A4C2_9ACTN</name>
<evidence type="ECO:0000313" key="1">
    <source>
        <dbReference type="EMBL" id="GIE25698.1"/>
    </source>
</evidence>
<reference evidence="1 2" key="1">
    <citation type="submission" date="2021-01" db="EMBL/GenBank/DDBJ databases">
        <title>Whole genome shotgun sequence of Actinoplanes humidus NBRC 14915.</title>
        <authorList>
            <person name="Komaki H."/>
            <person name="Tamura T."/>
        </authorList>
    </citation>
    <scope>NUCLEOTIDE SEQUENCE [LARGE SCALE GENOMIC DNA]</scope>
    <source>
        <strain evidence="1 2">NBRC 14915</strain>
    </source>
</reference>
<accession>A0ABQ4A4C2</accession>
<organism evidence="1 2">
    <name type="scientific">Winogradskya humida</name>
    <dbReference type="NCBI Taxonomy" id="113566"/>
    <lineage>
        <taxon>Bacteria</taxon>
        <taxon>Bacillati</taxon>
        <taxon>Actinomycetota</taxon>
        <taxon>Actinomycetes</taxon>
        <taxon>Micromonosporales</taxon>
        <taxon>Micromonosporaceae</taxon>
        <taxon>Winogradskya</taxon>
    </lineage>
</organism>
<comment type="caution">
    <text evidence="1">The sequence shown here is derived from an EMBL/GenBank/DDBJ whole genome shotgun (WGS) entry which is preliminary data.</text>
</comment>
<proteinExistence type="predicted"/>
<dbReference type="Proteomes" id="UP000603200">
    <property type="component" value="Unassembled WGS sequence"/>
</dbReference>
<dbReference type="InterPro" id="IPR045596">
    <property type="entry name" value="DUF6459"/>
</dbReference>
<sequence>MVNGYRPAAHLQKLAQPREAPTVIAQALIAAQRVAADRQDAYQSQRRRPPSPVAMVHMATCEPHPSAIEAAVVLVAPERTWALAFRLEHISNRWLATTMRLV</sequence>
<evidence type="ECO:0000313" key="2">
    <source>
        <dbReference type="Proteomes" id="UP000603200"/>
    </source>
</evidence>
<protein>
    <submittedName>
        <fullName evidence="1">Uncharacterized protein</fullName>
    </submittedName>
</protein>
<dbReference type="EMBL" id="BOMN01000126">
    <property type="protein sequence ID" value="GIE25698.1"/>
    <property type="molecule type" value="Genomic_DNA"/>
</dbReference>
<keyword evidence="2" id="KW-1185">Reference proteome</keyword>
<gene>
    <name evidence="1" type="ORF">Ahu01nite_088000</name>
</gene>
<dbReference type="Pfam" id="PF20060">
    <property type="entry name" value="DUF6459"/>
    <property type="match status" value="1"/>
</dbReference>